<dbReference type="CDD" id="cd05154">
    <property type="entry name" value="ACAD10_11_N-like"/>
    <property type="match status" value="1"/>
</dbReference>
<dbReference type="Pfam" id="PF19802">
    <property type="entry name" value="DUF6285"/>
    <property type="match status" value="1"/>
</dbReference>
<evidence type="ECO:0000313" key="4">
    <source>
        <dbReference type="Proteomes" id="UP000247892"/>
    </source>
</evidence>
<dbReference type="Gene3D" id="3.90.1200.10">
    <property type="match status" value="1"/>
</dbReference>
<proteinExistence type="predicted"/>
<dbReference type="EMBL" id="MASU01000007">
    <property type="protein sequence ID" value="PXY30750.1"/>
    <property type="molecule type" value="Genomic_DNA"/>
</dbReference>
<comment type="caution">
    <text evidence="3">The sequence shown here is derived from an EMBL/GenBank/DDBJ whole genome shotgun (WGS) entry which is preliminary data.</text>
</comment>
<dbReference type="AlphaFoldDB" id="A0A318LJB5"/>
<dbReference type="InterPro" id="IPR046252">
    <property type="entry name" value="DUF6285"/>
</dbReference>
<evidence type="ECO:0000259" key="1">
    <source>
        <dbReference type="Pfam" id="PF01636"/>
    </source>
</evidence>
<reference evidence="3 4" key="1">
    <citation type="submission" date="2016-07" db="EMBL/GenBank/DDBJ databases">
        <title>Draft genome sequence of Prauserella sp. YIM 121212, isolated from alkaline soil.</title>
        <authorList>
            <person name="Ruckert C."/>
            <person name="Albersmeier A."/>
            <person name="Jiang C.-L."/>
            <person name="Jiang Y."/>
            <person name="Kalinowski J."/>
            <person name="Schneider O."/>
            <person name="Winkler A."/>
            <person name="Zotchev S.B."/>
        </authorList>
    </citation>
    <scope>NUCLEOTIDE SEQUENCE [LARGE SCALE GENOMIC DNA]</scope>
    <source>
        <strain evidence="3 4">YIM 121212</strain>
    </source>
</reference>
<keyword evidence="3" id="KW-0808">Transferase</keyword>
<feature type="domain" description="DUF6285" evidence="2">
    <location>
        <begin position="358"/>
        <end position="442"/>
    </location>
</feature>
<gene>
    <name evidence="3" type="ORF">BA062_19630</name>
</gene>
<dbReference type="SUPFAM" id="SSF56112">
    <property type="entry name" value="Protein kinase-like (PK-like)"/>
    <property type="match status" value="1"/>
</dbReference>
<dbReference type="PANTHER" id="PTHR21310:SF57">
    <property type="entry name" value="BLR2944 PROTEIN"/>
    <property type="match status" value="1"/>
</dbReference>
<name>A0A318LJB5_9PSEU</name>
<dbReference type="PANTHER" id="PTHR21310">
    <property type="entry name" value="AMINOGLYCOSIDE PHOSPHOTRANSFERASE-RELATED-RELATED"/>
    <property type="match status" value="1"/>
</dbReference>
<protein>
    <submittedName>
        <fullName evidence="3">Aminoglycoside phosphotransferase</fullName>
    </submittedName>
</protein>
<dbReference type="OrthoDB" id="3806873at2"/>
<dbReference type="Proteomes" id="UP000247892">
    <property type="component" value="Unassembled WGS sequence"/>
</dbReference>
<dbReference type="Gene3D" id="3.30.200.20">
    <property type="entry name" value="Phosphorylase Kinase, domain 1"/>
    <property type="match status" value="1"/>
</dbReference>
<dbReference type="InterPro" id="IPR011009">
    <property type="entry name" value="Kinase-like_dom_sf"/>
</dbReference>
<dbReference type="RefSeq" id="WP_110338863.1">
    <property type="nucleotide sequence ID" value="NZ_MASU01000007.1"/>
</dbReference>
<evidence type="ECO:0000313" key="3">
    <source>
        <dbReference type="EMBL" id="PXY30750.1"/>
    </source>
</evidence>
<keyword evidence="4" id="KW-1185">Reference proteome</keyword>
<dbReference type="InterPro" id="IPR002575">
    <property type="entry name" value="Aminoglycoside_PTrfase"/>
</dbReference>
<dbReference type="InterPro" id="IPR051678">
    <property type="entry name" value="AGP_Transferase"/>
</dbReference>
<evidence type="ECO:0000259" key="2">
    <source>
        <dbReference type="Pfam" id="PF19802"/>
    </source>
</evidence>
<dbReference type="GO" id="GO:0016740">
    <property type="term" value="F:transferase activity"/>
    <property type="evidence" value="ECO:0007669"/>
    <property type="project" value="UniProtKB-KW"/>
</dbReference>
<feature type="domain" description="Aminoglycoside phosphotransferase" evidence="1">
    <location>
        <begin position="24"/>
        <end position="257"/>
    </location>
</feature>
<dbReference type="Pfam" id="PF01636">
    <property type="entry name" value="APH"/>
    <property type="match status" value="1"/>
</dbReference>
<organism evidence="3 4">
    <name type="scientific">Prauserella flavalba</name>
    <dbReference type="NCBI Taxonomy" id="1477506"/>
    <lineage>
        <taxon>Bacteria</taxon>
        <taxon>Bacillati</taxon>
        <taxon>Actinomycetota</taxon>
        <taxon>Actinomycetes</taxon>
        <taxon>Pseudonocardiales</taxon>
        <taxon>Pseudonocardiaceae</taxon>
        <taxon>Prauserella</taxon>
    </lineage>
</organism>
<sequence>MDAERLGARLGELWATPVEIAGPRRLSGGASKQTWVFEARPRGGTPVRLVLRCDPPGRARPGELALEAAVLRAAAAAGVPVPALVDHCPDGGVLGVPYVLTEFLDGETIPRRLLREPRYAAARAGLAKELGHVLARLHRVPVADVPGLPAFDPLEWLAARYDETGEPLPAVEIALRWLRENRPASSGAALVHGDFRNGNLIVGEDGLRAVLDWELVHRGDPLEDLGWLCVKAWRFGTAPPVGGFGEREELFDGYAEIAGRRPDPEAVRWWEVYGTAKWAVLCRVQAERHLSGQTRSVELAAVGRRVCEQEHDLLLALGAGPGEVPGEVAGPASDLHGRPTAGELVTAVAEFLRSEVVPGTEGRLSFHSRVAANVLGIVSRQLRLGDEQERRHAQRLAALGVGSTGELAAALRDGTLDPADPAVLAAVRADVTDRLAVADPRYFGHPA</sequence>
<accession>A0A318LJB5</accession>
<dbReference type="InterPro" id="IPR041726">
    <property type="entry name" value="ACAD10_11_N"/>
</dbReference>